<organism evidence="7 8">
    <name type="scientific">Knufia peltigerae</name>
    <dbReference type="NCBI Taxonomy" id="1002370"/>
    <lineage>
        <taxon>Eukaryota</taxon>
        <taxon>Fungi</taxon>
        <taxon>Dikarya</taxon>
        <taxon>Ascomycota</taxon>
        <taxon>Pezizomycotina</taxon>
        <taxon>Eurotiomycetes</taxon>
        <taxon>Chaetothyriomycetidae</taxon>
        <taxon>Chaetothyriales</taxon>
        <taxon>Trichomeriaceae</taxon>
        <taxon>Knufia</taxon>
    </lineage>
</organism>
<keyword evidence="1" id="KW-0285">Flavoprotein</keyword>
<keyword evidence="4" id="KW-0503">Monooxygenase</keyword>
<dbReference type="AlphaFoldDB" id="A0AA38Y9G3"/>
<keyword evidence="3" id="KW-0560">Oxidoreductase</keyword>
<evidence type="ECO:0000256" key="2">
    <source>
        <dbReference type="ARBA" id="ARBA00022827"/>
    </source>
</evidence>
<gene>
    <name evidence="7" type="ORF">H2204_004220</name>
</gene>
<keyword evidence="8" id="KW-1185">Reference proteome</keyword>
<dbReference type="PRINTS" id="PR00420">
    <property type="entry name" value="RNGMNOXGNASE"/>
</dbReference>
<dbReference type="GO" id="GO:0071949">
    <property type="term" value="F:FAD binding"/>
    <property type="evidence" value="ECO:0007669"/>
    <property type="project" value="InterPro"/>
</dbReference>
<dbReference type="Gene3D" id="3.50.50.60">
    <property type="entry name" value="FAD/NAD(P)-binding domain"/>
    <property type="match status" value="1"/>
</dbReference>
<feature type="compositionally biased region" description="Basic and acidic residues" evidence="5">
    <location>
        <begin position="397"/>
        <end position="421"/>
    </location>
</feature>
<name>A0AA38Y9G3_9EURO</name>
<dbReference type="Pfam" id="PF01494">
    <property type="entry name" value="FAD_binding_3"/>
    <property type="match status" value="1"/>
</dbReference>
<dbReference type="Proteomes" id="UP001172681">
    <property type="component" value="Unassembled WGS sequence"/>
</dbReference>
<reference evidence="7" key="1">
    <citation type="submission" date="2022-10" db="EMBL/GenBank/DDBJ databases">
        <title>Culturing micro-colonial fungi from biological soil crusts in the Mojave desert and describing Neophaeococcomyces mojavensis, and introducing the new genera and species Taxawa tesnikishii.</title>
        <authorList>
            <person name="Kurbessoian T."/>
            <person name="Stajich J.E."/>
        </authorList>
    </citation>
    <scope>NUCLEOTIDE SEQUENCE</scope>
    <source>
        <strain evidence="7">TK_35</strain>
    </source>
</reference>
<comment type="caution">
    <text evidence="7">The sequence shown here is derived from an EMBL/GenBank/DDBJ whole genome shotgun (WGS) entry which is preliminary data.</text>
</comment>
<feature type="domain" description="FAD-binding" evidence="6">
    <location>
        <begin position="9"/>
        <end position="363"/>
    </location>
</feature>
<evidence type="ECO:0000313" key="8">
    <source>
        <dbReference type="Proteomes" id="UP001172681"/>
    </source>
</evidence>
<evidence type="ECO:0000256" key="5">
    <source>
        <dbReference type="SAM" id="MobiDB-lite"/>
    </source>
</evidence>
<dbReference type="PANTHER" id="PTHR46972:SF1">
    <property type="entry name" value="FAD DEPENDENT OXIDOREDUCTASE DOMAIN-CONTAINING PROTEIN"/>
    <property type="match status" value="1"/>
</dbReference>
<evidence type="ECO:0000313" key="7">
    <source>
        <dbReference type="EMBL" id="KAJ9638744.1"/>
    </source>
</evidence>
<accession>A0AA38Y9G3</accession>
<sequence length="429" mass="47104">MSAQHPILIAIVGGGIAGMSLARIIAQEVHATSSSSGSCYPFSITIFDRDLSPSDPVQRPQGGQLDLHADSGQLAIKAAGIWDCFTRKAHYDAQGWRVDDCNGQMAAQVTEEEGKARDKPEIGRGHLRRLLTQDVETVDNVQVRWGQKVVNIVSHAAGFQIVVGGHEETPDSKVLFDLVVGADGTWSRTRELVSAPDPVYSGMTIVETNISPATESQQTSAMVGKGSYMAVAFNKALMAQRNADGGIRVYIALTVPETWATASGLDWSDPTITKETILNRFFTQWSDSVKNVVRDSKSSEMRLWPLYDTLKPTEGGRWRTNLGATLLGDAAHVMPPWTGRGANMAMLDALGLGKKMGQALSGAEEFDVQQGKAEVLESLRKSMREYEETMWLRMEKEKDENRQSHHLLFGEDSPKSFHDMMKQQALPQA</sequence>
<dbReference type="EMBL" id="JAPDRN010000020">
    <property type="protein sequence ID" value="KAJ9638744.1"/>
    <property type="molecule type" value="Genomic_DNA"/>
</dbReference>
<keyword evidence="2" id="KW-0274">FAD</keyword>
<evidence type="ECO:0000256" key="3">
    <source>
        <dbReference type="ARBA" id="ARBA00023002"/>
    </source>
</evidence>
<dbReference type="InterPro" id="IPR002938">
    <property type="entry name" value="FAD-bd"/>
</dbReference>
<protein>
    <recommendedName>
        <fullName evidence="6">FAD-binding domain-containing protein</fullName>
    </recommendedName>
</protein>
<dbReference type="InterPro" id="IPR036188">
    <property type="entry name" value="FAD/NAD-bd_sf"/>
</dbReference>
<evidence type="ECO:0000256" key="4">
    <source>
        <dbReference type="ARBA" id="ARBA00023033"/>
    </source>
</evidence>
<evidence type="ECO:0000259" key="6">
    <source>
        <dbReference type="Pfam" id="PF01494"/>
    </source>
</evidence>
<proteinExistence type="predicted"/>
<evidence type="ECO:0000256" key="1">
    <source>
        <dbReference type="ARBA" id="ARBA00022630"/>
    </source>
</evidence>
<dbReference type="SUPFAM" id="SSF51905">
    <property type="entry name" value="FAD/NAD(P)-binding domain"/>
    <property type="match status" value="1"/>
</dbReference>
<feature type="region of interest" description="Disordered" evidence="5">
    <location>
        <begin position="397"/>
        <end position="429"/>
    </location>
</feature>
<dbReference type="GO" id="GO:0004497">
    <property type="term" value="F:monooxygenase activity"/>
    <property type="evidence" value="ECO:0007669"/>
    <property type="project" value="UniProtKB-KW"/>
</dbReference>
<dbReference type="PANTHER" id="PTHR46972">
    <property type="entry name" value="MONOOXYGENASE ASQM-RELATED"/>
    <property type="match status" value="1"/>
</dbReference>